<feature type="transmembrane region" description="Helical" evidence="1">
    <location>
        <begin position="465"/>
        <end position="484"/>
    </location>
</feature>
<name>A0AAV0XNR4_9HEMI</name>
<protein>
    <recommendedName>
        <fullName evidence="4">Envelope fusion protein</fullName>
    </recommendedName>
</protein>
<evidence type="ECO:0000313" key="3">
    <source>
        <dbReference type="Proteomes" id="UP001160148"/>
    </source>
</evidence>
<evidence type="ECO:0000313" key="2">
    <source>
        <dbReference type="EMBL" id="CAI6369781.1"/>
    </source>
</evidence>
<dbReference type="AlphaFoldDB" id="A0AAV0XNR4"/>
<accession>A0AAV0XNR4</accession>
<keyword evidence="3" id="KW-1185">Reference proteome</keyword>
<sequence>MKKTEIICESIKNNVDTNCNNLMQTASSIVNDLRKKKELVLDSIEHTVSKRSTLGMLTKAARLIYGICNLECIRKFNFNIEQTHNAPQTKLVKEQIKIVKLQNKFDEHENYNMTFLINENSNVSRDQQTKNYVTKHFLIINLLIMKHIVETNTLLEIIQQAKLGIIHTSLISPRDLLEHIKDIKVSLPGGTDLPTDLDIQNIYELVKLSDLAIYYVNDNLVFILTLPLIYQNDFILYNLISVKVCTGNDCLYVKPSNKYLAISKTKEHYAMYDEFYYTHCKHARDFLLCPEGNPLYPPTSRPACEVQFLQDPIKVPSTYEVMHVQIGTSIFHKKRFKNEWINVTNYDVVFITCDEDKESTSHTLRGVGILRFNETCKGYAARDVLIPGKVNHKSEYMDFNPKSTIERINDMPYTDNNNLMEDYHVKTNNMDDLHTVSGSKKQLETQRKVDHKINELKNTQQVNDYVLYVITSITFMAIIIICLSKYNKLKCYEKINTEEEPNQDEESESLATAPRAVDIVEYPLTPRNSPISYTSTRQFNFN</sequence>
<proteinExistence type="predicted"/>
<keyword evidence="1" id="KW-0472">Membrane</keyword>
<dbReference type="EMBL" id="CARXXK010000062">
    <property type="protein sequence ID" value="CAI6369781.1"/>
    <property type="molecule type" value="Genomic_DNA"/>
</dbReference>
<reference evidence="2 3" key="1">
    <citation type="submission" date="2023-01" db="EMBL/GenBank/DDBJ databases">
        <authorList>
            <person name="Whitehead M."/>
        </authorList>
    </citation>
    <scope>NUCLEOTIDE SEQUENCE [LARGE SCALE GENOMIC DNA]</scope>
</reference>
<dbReference type="InterPro" id="IPR022048">
    <property type="entry name" value="Envelope_fusion-like"/>
</dbReference>
<keyword evidence="1" id="KW-1133">Transmembrane helix</keyword>
<gene>
    <name evidence="2" type="ORF">MEUPH1_LOCUS23978</name>
</gene>
<dbReference type="Pfam" id="PF12259">
    <property type="entry name" value="Baculo_F"/>
    <property type="match status" value="1"/>
</dbReference>
<organism evidence="2 3">
    <name type="scientific">Macrosiphum euphorbiae</name>
    <name type="common">potato aphid</name>
    <dbReference type="NCBI Taxonomy" id="13131"/>
    <lineage>
        <taxon>Eukaryota</taxon>
        <taxon>Metazoa</taxon>
        <taxon>Ecdysozoa</taxon>
        <taxon>Arthropoda</taxon>
        <taxon>Hexapoda</taxon>
        <taxon>Insecta</taxon>
        <taxon>Pterygota</taxon>
        <taxon>Neoptera</taxon>
        <taxon>Paraneoptera</taxon>
        <taxon>Hemiptera</taxon>
        <taxon>Sternorrhyncha</taxon>
        <taxon>Aphidomorpha</taxon>
        <taxon>Aphidoidea</taxon>
        <taxon>Aphididae</taxon>
        <taxon>Macrosiphini</taxon>
        <taxon>Macrosiphum</taxon>
    </lineage>
</organism>
<comment type="caution">
    <text evidence="2">The sequence shown here is derived from an EMBL/GenBank/DDBJ whole genome shotgun (WGS) entry which is preliminary data.</text>
</comment>
<keyword evidence="1" id="KW-0812">Transmembrane</keyword>
<evidence type="ECO:0000256" key="1">
    <source>
        <dbReference type="SAM" id="Phobius"/>
    </source>
</evidence>
<dbReference type="Proteomes" id="UP001160148">
    <property type="component" value="Unassembled WGS sequence"/>
</dbReference>
<evidence type="ECO:0008006" key="4">
    <source>
        <dbReference type="Google" id="ProtNLM"/>
    </source>
</evidence>